<reference evidence="2" key="1">
    <citation type="submission" date="2023-01" db="EMBL/GenBank/DDBJ databases">
        <title>Draft genome sequence of Nocardiopsis sp. LSu2-4 isolated from halophytes.</title>
        <authorList>
            <person name="Duangmal K."/>
            <person name="Chantavorakit T."/>
        </authorList>
    </citation>
    <scope>NUCLEOTIDE SEQUENCE</scope>
    <source>
        <strain evidence="2">LSu2-4</strain>
    </source>
</reference>
<dbReference type="PANTHER" id="PTHR43543">
    <property type="entry name" value="MALONIC SEMIALDEHYDE REDUCTASE RUTE-RELATED"/>
    <property type="match status" value="1"/>
</dbReference>
<sequence>MTASADPLALPKDAQDLLFREARSANAFGPGPVPEEKLRAVHDLVKYGPTAMNVQPLRVLLLRSDESRARLLPLLAEGNRAKTGAAPLTAVLAYDTDFHEKAESFFPDRAEMVRGAFGDPGARPGPAALNAHLQAGYFLIGVRAAGLAAGPMNGFDHPGVDAEFFAGSALRSFMVVNIGEPAGPHEFPRLPRLEYGEVWTEL</sequence>
<evidence type="ECO:0000313" key="2">
    <source>
        <dbReference type="EMBL" id="MDA2805475.1"/>
    </source>
</evidence>
<dbReference type="InterPro" id="IPR000415">
    <property type="entry name" value="Nitroreductase-like"/>
</dbReference>
<dbReference type="RefSeq" id="WP_270678126.1">
    <property type="nucleotide sequence ID" value="NZ_JAQFWP010000021.1"/>
</dbReference>
<comment type="caution">
    <text evidence="2">The sequence shown here is derived from an EMBL/GenBank/DDBJ whole genome shotgun (WGS) entry which is preliminary data.</text>
</comment>
<dbReference type="PANTHER" id="PTHR43543:SF1">
    <property type="entry name" value="MALONIC SEMIALDEHYDE REDUCTASE RUTE-RELATED"/>
    <property type="match status" value="1"/>
</dbReference>
<organism evidence="2 3">
    <name type="scientific">Nocardiopsis suaedae</name>
    <dbReference type="NCBI Taxonomy" id="3018444"/>
    <lineage>
        <taxon>Bacteria</taxon>
        <taxon>Bacillati</taxon>
        <taxon>Actinomycetota</taxon>
        <taxon>Actinomycetes</taxon>
        <taxon>Streptosporangiales</taxon>
        <taxon>Nocardiopsidaceae</taxon>
        <taxon>Nocardiopsis</taxon>
    </lineage>
</organism>
<dbReference type="Gene3D" id="3.40.109.10">
    <property type="entry name" value="NADH Oxidase"/>
    <property type="match status" value="1"/>
</dbReference>
<dbReference type="SUPFAM" id="SSF55469">
    <property type="entry name" value="FMN-dependent nitroreductase-like"/>
    <property type="match status" value="1"/>
</dbReference>
<protein>
    <submittedName>
        <fullName evidence="2">Malonic semialdehyde reductase</fullName>
        <ecNumber evidence="2">1.1.1.298</ecNumber>
    </submittedName>
</protein>
<name>A0ABT4TM61_9ACTN</name>
<dbReference type="InterPro" id="IPR050461">
    <property type="entry name" value="Nitroreductase_HadB/RutE"/>
</dbReference>
<dbReference type="InterPro" id="IPR029479">
    <property type="entry name" value="Nitroreductase"/>
</dbReference>
<dbReference type="EMBL" id="JAQFWP010000021">
    <property type="protein sequence ID" value="MDA2805475.1"/>
    <property type="molecule type" value="Genomic_DNA"/>
</dbReference>
<dbReference type="Pfam" id="PF00881">
    <property type="entry name" value="Nitroreductase"/>
    <property type="match status" value="1"/>
</dbReference>
<evidence type="ECO:0000259" key="1">
    <source>
        <dbReference type="Pfam" id="PF00881"/>
    </source>
</evidence>
<evidence type="ECO:0000313" key="3">
    <source>
        <dbReference type="Proteomes" id="UP001165685"/>
    </source>
</evidence>
<proteinExistence type="predicted"/>
<dbReference type="NCBIfam" id="NF003768">
    <property type="entry name" value="PRK05365.1"/>
    <property type="match status" value="1"/>
</dbReference>
<feature type="domain" description="Nitroreductase" evidence="1">
    <location>
        <begin position="21"/>
        <end position="161"/>
    </location>
</feature>
<accession>A0ABT4TM61</accession>
<dbReference type="EC" id="1.1.1.298" evidence="2"/>
<keyword evidence="2" id="KW-0560">Oxidoreductase</keyword>
<keyword evidence="3" id="KW-1185">Reference proteome</keyword>
<dbReference type="Proteomes" id="UP001165685">
    <property type="component" value="Unassembled WGS sequence"/>
</dbReference>
<gene>
    <name evidence="2" type="ORF">O4U47_13215</name>
</gene>
<dbReference type="GO" id="GO:0035527">
    <property type="term" value="F:3-hydroxypropionate dehydrogenase (NADP+) activity"/>
    <property type="evidence" value="ECO:0007669"/>
    <property type="project" value="UniProtKB-EC"/>
</dbReference>